<dbReference type="EMBL" id="CP126666">
    <property type="protein sequence ID" value="WKA13271.1"/>
    <property type="molecule type" value="Genomic_DNA"/>
</dbReference>
<reference evidence="1 2" key="1">
    <citation type="journal article" date="2023" name="Hortic Res">
        <title>The complete reference genome for grapevine (Vitis vinifera L.) genetics and breeding.</title>
        <authorList>
            <person name="Shi X."/>
            <person name="Cao S."/>
            <person name="Wang X."/>
            <person name="Huang S."/>
            <person name="Wang Y."/>
            <person name="Liu Z."/>
            <person name="Liu W."/>
            <person name="Leng X."/>
            <person name="Peng Y."/>
            <person name="Wang N."/>
            <person name="Wang Y."/>
            <person name="Ma Z."/>
            <person name="Xu X."/>
            <person name="Zhang F."/>
            <person name="Xue H."/>
            <person name="Zhong H."/>
            <person name="Wang Y."/>
            <person name="Zhang K."/>
            <person name="Velt A."/>
            <person name="Avia K."/>
            <person name="Holtgrawe D."/>
            <person name="Grimplet J."/>
            <person name="Matus J.T."/>
            <person name="Ware D."/>
            <person name="Wu X."/>
            <person name="Wang H."/>
            <person name="Liu C."/>
            <person name="Fang Y."/>
            <person name="Rustenholz C."/>
            <person name="Cheng Z."/>
            <person name="Xiao H."/>
            <person name="Zhou Y."/>
        </authorList>
    </citation>
    <scope>NUCLEOTIDE SEQUENCE [LARGE SCALE GENOMIC DNA]</scope>
    <source>
        <strain evidence="2">cv. Pinot noir / PN40024</strain>
        <tissue evidence="1">Leaf</tissue>
    </source>
</reference>
<sequence length="73" mass="8141">MEIIFSRPSEDGTIPLNIIAEGAKLSVEDVEYLFMKSLSVFLVGSHGFDFVSLDMDNNKVAQGLNVLCKEMTW</sequence>
<evidence type="ECO:0000313" key="2">
    <source>
        <dbReference type="Proteomes" id="UP001227230"/>
    </source>
</evidence>
<evidence type="ECO:0000313" key="1">
    <source>
        <dbReference type="EMBL" id="WKA13271.1"/>
    </source>
</evidence>
<proteinExistence type="predicted"/>
<dbReference type="PANTHER" id="PTHR10539">
    <property type="entry name" value="26S PROTEASOME NON-ATPASE REGULATORY SUBUNIT 13"/>
    <property type="match status" value="1"/>
</dbReference>
<accession>A0ABY9E2E6</accession>
<organism evidence="1 2">
    <name type="scientific">Vitis vinifera</name>
    <name type="common">Grape</name>
    <dbReference type="NCBI Taxonomy" id="29760"/>
    <lineage>
        <taxon>Eukaryota</taxon>
        <taxon>Viridiplantae</taxon>
        <taxon>Streptophyta</taxon>
        <taxon>Embryophyta</taxon>
        <taxon>Tracheophyta</taxon>
        <taxon>Spermatophyta</taxon>
        <taxon>Magnoliopsida</taxon>
        <taxon>eudicotyledons</taxon>
        <taxon>Gunneridae</taxon>
        <taxon>Pentapetalae</taxon>
        <taxon>rosids</taxon>
        <taxon>Vitales</taxon>
        <taxon>Vitaceae</taxon>
        <taxon>Viteae</taxon>
        <taxon>Vitis</taxon>
    </lineage>
</organism>
<dbReference type="Proteomes" id="UP001227230">
    <property type="component" value="Chromosome 19"/>
</dbReference>
<keyword evidence="2" id="KW-1185">Reference proteome</keyword>
<name>A0ABY9E2E6_VITVI</name>
<dbReference type="InterPro" id="IPR035298">
    <property type="entry name" value="PSMD13"/>
</dbReference>
<protein>
    <submittedName>
        <fullName evidence="1">Uncharacterized protein</fullName>
    </submittedName>
</protein>
<dbReference type="PANTHER" id="PTHR10539:SF0">
    <property type="entry name" value="26S PROTEASOME NON-ATPASE REGULATORY SUBUNIT 13"/>
    <property type="match status" value="1"/>
</dbReference>
<gene>
    <name evidence="1" type="ORF">VitviT2T_030588</name>
</gene>